<dbReference type="SUPFAM" id="SSF47616">
    <property type="entry name" value="GST C-terminal domain-like"/>
    <property type="match status" value="1"/>
</dbReference>
<gene>
    <name evidence="3" type="ORF">GP486_000067</name>
</gene>
<dbReference type="PANTHER" id="PTHR12289:SF44">
    <property type="entry name" value="OUTER MEMBRANE PROTEIN (SAM35), PUTATIVE (AFU_ORTHOLOGUE AFUA_1G13180)-RELATED"/>
    <property type="match status" value="1"/>
</dbReference>
<dbReference type="Pfam" id="PF17172">
    <property type="entry name" value="GST_N_4"/>
    <property type="match status" value="1"/>
</dbReference>
<evidence type="ECO:0000259" key="1">
    <source>
        <dbReference type="Pfam" id="PF17171"/>
    </source>
</evidence>
<evidence type="ECO:0000259" key="2">
    <source>
        <dbReference type="Pfam" id="PF17172"/>
    </source>
</evidence>
<comment type="caution">
    <text evidence="3">The sequence shown here is derived from an EMBL/GenBank/DDBJ whole genome shotgun (WGS) entry which is preliminary data.</text>
</comment>
<name>A0A9P8LJ87_9PEZI</name>
<accession>A0A9P8LJ87</accession>
<dbReference type="AlphaFoldDB" id="A0A9P8LJ87"/>
<dbReference type="Proteomes" id="UP000750711">
    <property type="component" value="Unassembled WGS sequence"/>
</dbReference>
<dbReference type="Pfam" id="PF17171">
    <property type="entry name" value="GST_C_6"/>
    <property type="match status" value="1"/>
</dbReference>
<evidence type="ECO:0000313" key="3">
    <source>
        <dbReference type="EMBL" id="KAH0566526.1"/>
    </source>
</evidence>
<dbReference type="EMBL" id="JAGHQM010000003">
    <property type="protein sequence ID" value="KAH0566526.1"/>
    <property type="molecule type" value="Genomic_DNA"/>
</dbReference>
<evidence type="ECO:0008006" key="5">
    <source>
        <dbReference type="Google" id="ProtNLM"/>
    </source>
</evidence>
<dbReference type="GO" id="GO:0007005">
    <property type="term" value="P:mitochondrion organization"/>
    <property type="evidence" value="ECO:0007669"/>
    <property type="project" value="TreeGrafter"/>
</dbReference>
<dbReference type="PANTHER" id="PTHR12289">
    <property type="entry name" value="METAXIN RELATED"/>
    <property type="match status" value="1"/>
</dbReference>
<feature type="domain" description="Metaxin glutathione S-transferase" evidence="1">
    <location>
        <begin position="164"/>
        <end position="230"/>
    </location>
</feature>
<dbReference type="InterPro" id="IPR012336">
    <property type="entry name" value="Thioredoxin-like_fold"/>
</dbReference>
<keyword evidence="4" id="KW-1185">Reference proteome</keyword>
<proteinExistence type="predicted"/>
<sequence length="238" mass="26841">MLSVSTDGPSLNTWVLQTYLKLCGIEFCTVPSNNHSSPTGSLPFLLPPAPQTSPSTEVPLPITPNRLERWARDHGSRPHTEDQTDKRCDAYLSLVENQIRNAWLYALYLEPYNFVCVARRLYVESSSSNILVLALLSHQLHTAAKSELMKHPSGVDADSLYTEAERALEALSTVLASNEWFFGRAAPGLFDASVFAYTHLLLDSNMGWKEDRLVKAVQKWNNLVQHRERVLDRYSLPQ</sequence>
<dbReference type="InterPro" id="IPR050931">
    <property type="entry name" value="Mito_Protein_Transport_Metaxin"/>
</dbReference>
<dbReference type="InterPro" id="IPR036282">
    <property type="entry name" value="Glutathione-S-Trfase_C_sf"/>
</dbReference>
<protein>
    <recommendedName>
        <fullName evidence="5">Mitochondrial outer membrane protein</fullName>
    </recommendedName>
</protein>
<feature type="domain" description="Thioredoxin-like fold" evidence="2">
    <location>
        <begin position="16"/>
        <end position="111"/>
    </location>
</feature>
<reference evidence="3" key="1">
    <citation type="submission" date="2021-03" db="EMBL/GenBank/DDBJ databases">
        <title>Comparative genomics and phylogenomic investigation of the class Geoglossomycetes provide insights into ecological specialization and systematics.</title>
        <authorList>
            <person name="Melie T."/>
            <person name="Pirro S."/>
            <person name="Miller A.N."/>
            <person name="Quandt A."/>
        </authorList>
    </citation>
    <scope>NUCLEOTIDE SEQUENCE</scope>
    <source>
        <strain evidence="3">CAQ_001_2017</strain>
    </source>
</reference>
<organism evidence="3 4">
    <name type="scientific">Trichoglossum hirsutum</name>
    <dbReference type="NCBI Taxonomy" id="265104"/>
    <lineage>
        <taxon>Eukaryota</taxon>
        <taxon>Fungi</taxon>
        <taxon>Dikarya</taxon>
        <taxon>Ascomycota</taxon>
        <taxon>Pezizomycotina</taxon>
        <taxon>Geoglossomycetes</taxon>
        <taxon>Geoglossales</taxon>
        <taxon>Geoglossaceae</taxon>
        <taxon>Trichoglossum</taxon>
    </lineage>
</organism>
<evidence type="ECO:0000313" key="4">
    <source>
        <dbReference type="Proteomes" id="UP000750711"/>
    </source>
</evidence>
<dbReference type="InterPro" id="IPR033468">
    <property type="entry name" value="Metaxin_GST"/>
</dbReference>
<dbReference type="GO" id="GO:0001401">
    <property type="term" value="C:SAM complex"/>
    <property type="evidence" value="ECO:0007669"/>
    <property type="project" value="TreeGrafter"/>
</dbReference>
<dbReference type="CDD" id="cd03193">
    <property type="entry name" value="GST_C_Metaxin"/>
    <property type="match status" value="1"/>
</dbReference>